<dbReference type="SUPFAM" id="SSF53041">
    <property type="entry name" value="Resolvase-like"/>
    <property type="match status" value="1"/>
</dbReference>
<dbReference type="GO" id="GO:0000150">
    <property type="term" value="F:DNA strand exchange activity"/>
    <property type="evidence" value="ECO:0007669"/>
    <property type="project" value="InterPro"/>
</dbReference>
<feature type="domain" description="Resolvase/invertase-type recombinase catalytic" evidence="1">
    <location>
        <begin position="2"/>
        <end position="154"/>
    </location>
</feature>
<proteinExistence type="predicted"/>
<dbReference type="PROSITE" id="PS51736">
    <property type="entry name" value="RECOMBINASES_3"/>
    <property type="match status" value="1"/>
</dbReference>
<organism evidence="2 3">
    <name type="scientific">Candidatus Gottesmanbacteria bacterium RIFCSPHIGHO2_01_FULL_42_12</name>
    <dbReference type="NCBI Taxonomy" id="1798377"/>
    <lineage>
        <taxon>Bacteria</taxon>
        <taxon>Candidatus Gottesmaniibacteriota</taxon>
    </lineage>
</organism>
<evidence type="ECO:0000313" key="2">
    <source>
        <dbReference type="EMBL" id="OGG06194.1"/>
    </source>
</evidence>
<dbReference type="InterPro" id="IPR006119">
    <property type="entry name" value="Resolv_N"/>
</dbReference>
<dbReference type="AlphaFoldDB" id="A0A1F5Z1I9"/>
<evidence type="ECO:0000313" key="3">
    <source>
        <dbReference type="Proteomes" id="UP000178681"/>
    </source>
</evidence>
<dbReference type="InterPro" id="IPR036162">
    <property type="entry name" value="Resolvase-like_N_sf"/>
</dbReference>
<dbReference type="PANTHER" id="PTHR30461:SF23">
    <property type="entry name" value="DNA RECOMBINASE-RELATED"/>
    <property type="match status" value="1"/>
</dbReference>
<dbReference type="Pfam" id="PF00239">
    <property type="entry name" value="Resolvase"/>
    <property type="match status" value="1"/>
</dbReference>
<dbReference type="GO" id="GO:0003677">
    <property type="term" value="F:DNA binding"/>
    <property type="evidence" value="ECO:0007669"/>
    <property type="project" value="InterPro"/>
</dbReference>
<sequence length="211" mass="24419">MKSIIIARVSTEEQKEAGNSLPAQIARLKKYCQNKEFGIIKEVSFDESAYKEQRNDFDAILDFVIEQKEKVAVCFDKVDRLSRNIFDKRVSLLYEKALKDEIELHFVSDGQVINSQLSAVEKFNFSISLGLAKYYSDAISDNVKRAQEQMLRSGTYPSKPSYGYKRVPISKDKTEIVVDEFASRIVQKAYEWYATQGYSMDLLRKKLKEDY</sequence>
<dbReference type="Gene3D" id="3.90.1750.20">
    <property type="entry name" value="Putative Large Serine Recombinase, Chain B, Domain 2"/>
    <property type="match status" value="1"/>
</dbReference>
<dbReference type="InterPro" id="IPR038109">
    <property type="entry name" value="DNA_bind_recomb_sf"/>
</dbReference>
<dbReference type="STRING" id="1798377.A2872_04465"/>
<evidence type="ECO:0000259" key="1">
    <source>
        <dbReference type="PROSITE" id="PS51736"/>
    </source>
</evidence>
<gene>
    <name evidence="2" type="ORF">A2872_04465</name>
</gene>
<dbReference type="SMART" id="SM00857">
    <property type="entry name" value="Resolvase"/>
    <property type="match status" value="1"/>
</dbReference>
<dbReference type="Proteomes" id="UP000178681">
    <property type="component" value="Unassembled WGS sequence"/>
</dbReference>
<comment type="caution">
    <text evidence="2">The sequence shown here is derived from an EMBL/GenBank/DDBJ whole genome shotgun (WGS) entry which is preliminary data.</text>
</comment>
<reference evidence="2 3" key="1">
    <citation type="journal article" date="2016" name="Nat. Commun.">
        <title>Thousands of microbial genomes shed light on interconnected biogeochemical processes in an aquifer system.</title>
        <authorList>
            <person name="Anantharaman K."/>
            <person name="Brown C.T."/>
            <person name="Hug L.A."/>
            <person name="Sharon I."/>
            <person name="Castelle C.J."/>
            <person name="Probst A.J."/>
            <person name="Thomas B.C."/>
            <person name="Singh A."/>
            <person name="Wilkins M.J."/>
            <person name="Karaoz U."/>
            <person name="Brodie E.L."/>
            <person name="Williams K.H."/>
            <person name="Hubbard S.S."/>
            <person name="Banfield J.F."/>
        </authorList>
    </citation>
    <scope>NUCLEOTIDE SEQUENCE [LARGE SCALE GENOMIC DNA]</scope>
</reference>
<dbReference type="CDD" id="cd00338">
    <property type="entry name" value="Ser_Recombinase"/>
    <property type="match status" value="1"/>
</dbReference>
<dbReference type="PANTHER" id="PTHR30461">
    <property type="entry name" value="DNA-INVERTASE FROM LAMBDOID PROPHAGE"/>
    <property type="match status" value="1"/>
</dbReference>
<dbReference type="InterPro" id="IPR050639">
    <property type="entry name" value="SSR_resolvase"/>
</dbReference>
<dbReference type="EMBL" id="MFJG01000025">
    <property type="protein sequence ID" value="OGG06194.1"/>
    <property type="molecule type" value="Genomic_DNA"/>
</dbReference>
<name>A0A1F5Z1I9_9BACT</name>
<protein>
    <recommendedName>
        <fullName evidence="1">Resolvase/invertase-type recombinase catalytic domain-containing protein</fullName>
    </recommendedName>
</protein>
<accession>A0A1F5Z1I9</accession>
<dbReference type="Gene3D" id="3.40.50.1390">
    <property type="entry name" value="Resolvase, N-terminal catalytic domain"/>
    <property type="match status" value="1"/>
</dbReference>